<proteinExistence type="predicted"/>
<organism evidence="1 2">
    <name type="scientific">Xylaria curta</name>
    <dbReference type="NCBI Taxonomy" id="42375"/>
    <lineage>
        <taxon>Eukaryota</taxon>
        <taxon>Fungi</taxon>
        <taxon>Dikarya</taxon>
        <taxon>Ascomycota</taxon>
        <taxon>Pezizomycotina</taxon>
        <taxon>Sordariomycetes</taxon>
        <taxon>Xylariomycetidae</taxon>
        <taxon>Xylariales</taxon>
        <taxon>Xylariaceae</taxon>
        <taxon>Xylaria</taxon>
    </lineage>
</organism>
<accession>A0ACC1P7I3</accession>
<protein>
    <submittedName>
        <fullName evidence="1">Uncharacterized protein</fullName>
    </submittedName>
</protein>
<name>A0ACC1P7I3_9PEZI</name>
<dbReference type="EMBL" id="JAPDGR010000772">
    <property type="protein sequence ID" value="KAJ2987559.1"/>
    <property type="molecule type" value="Genomic_DNA"/>
</dbReference>
<comment type="caution">
    <text evidence="1">The sequence shown here is derived from an EMBL/GenBank/DDBJ whole genome shotgun (WGS) entry which is preliminary data.</text>
</comment>
<gene>
    <name evidence="1" type="ORF">NUW58_g4439</name>
</gene>
<evidence type="ECO:0000313" key="2">
    <source>
        <dbReference type="Proteomes" id="UP001143856"/>
    </source>
</evidence>
<dbReference type="Proteomes" id="UP001143856">
    <property type="component" value="Unassembled WGS sequence"/>
</dbReference>
<sequence>MDPKRLGLEAAPNEIILQIVEHMDTETRKRFMATNKGISKLIEAHERSISSHRMDNFILAPLKSILSSHDNDRHILQENTFAMVQELELRDRRIDHILREYPDIFCLSMPPWLPYLNPEQQARLLLILKRALYQCDRISDIAVNVPGQPNSQVVSSYLADYDCKPDPFINGSVRLQQVKYIMSLSLEDIAGLFMLLSMVGFGFTHCCIHSFECKTVFEESTLRHGTWFLWAQLRGGPGLQELAPCILSASRKELHDWEAGVSSEPPGLKMTVVRRFRELAHAKAPGVPFDWVPILKKVVIGDDEA</sequence>
<evidence type="ECO:0000313" key="1">
    <source>
        <dbReference type="EMBL" id="KAJ2987559.1"/>
    </source>
</evidence>
<reference evidence="1" key="1">
    <citation type="submission" date="2022-10" db="EMBL/GenBank/DDBJ databases">
        <title>Genome Sequence of Xylaria curta.</title>
        <authorList>
            <person name="Buettner E."/>
        </authorList>
    </citation>
    <scope>NUCLEOTIDE SEQUENCE</scope>
    <source>
        <strain evidence="1">Babe10</strain>
    </source>
</reference>
<keyword evidence="2" id="KW-1185">Reference proteome</keyword>